<dbReference type="InterPro" id="IPR056467">
    <property type="entry name" value="eWH_GTF3C1"/>
</dbReference>
<evidence type="ECO:0000313" key="4">
    <source>
        <dbReference type="RefSeq" id="XP_025829496.1"/>
    </source>
</evidence>
<dbReference type="GeneID" id="108740109"/>
<feature type="compositionally biased region" description="Acidic residues" evidence="1">
    <location>
        <begin position="1529"/>
        <end position="1540"/>
    </location>
</feature>
<accession>A0A7F5QWJ0</accession>
<feature type="region of interest" description="Disordered" evidence="1">
    <location>
        <begin position="939"/>
        <end position="958"/>
    </location>
</feature>
<dbReference type="Pfam" id="PF24101">
    <property type="entry name" value="WHD_GTF3C1"/>
    <property type="match status" value="1"/>
</dbReference>
<reference evidence="4" key="1">
    <citation type="submission" date="2025-08" db="UniProtKB">
        <authorList>
            <consortium name="RefSeq"/>
        </authorList>
    </citation>
    <scope>IDENTIFICATION</scope>
    <source>
        <tissue evidence="4">Entire body</tissue>
    </source>
</reference>
<dbReference type="InterPro" id="IPR036390">
    <property type="entry name" value="WH_DNA-bd_sf"/>
</dbReference>
<dbReference type="PANTHER" id="PTHR15180:SF1">
    <property type="entry name" value="GENERAL TRANSCRIPTION FACTOR 3C POLYPEPTIDE 1"/>
    <property type="match status" value="1"/>
</dbReference>
<name>A0A7F5QWJ0_AGRPL</name>
<dbReference type="Gene3D" id="1.10.10.10">
    <property type="entry name" value="Winged helix-like DNA-binding domain superfamily/Winged helix DNA-binding domain"/>
    <property type="match status" value="1"/>
</dbReference>
<dbReference type="GO" id="GO:0000127">
    <property type="term" value="C:transcription factor TFIIIC complex"/>
    <property type="evidence" value="ECO:0007669"/>
    <property type="project" value="InterPro"/>
</dbReference>
<protein>
    <submittedName>
        <fullName evidence="4">Uncharacterized protein LOC108740109</fullName>
    </submittedName>
</protein>
<feature type="domain" description="GTF3C1 extended winged-helix" evidence="2">
    <location>
        <begin position="527"/>
        <end position="627"/>
    </location>
</feature>
<feature type="region of interest" description="Disordered" evidence="1">
    <location>
        <begin position="1019"/>
        <end position="1041"/>
    </location>
</feature>
<dbReference type="PANTHER" id="PTHR15180">
    <property type="entry name" value="GENERAL TRANSCRIPTION FACTOR 3C POLYPEPTIDE 1"/>
    <property type="match status" value="1"/>
</dbReference>
<dbReference type="InterPro" id="IPR044210">
    <property type="entry name" value="Tfc3-like"/>
</dbReference>
<sequence length="1997" mass="232093">LPIFQKFVRTDVPLRYRDFYPDAPKYEWKLKKKDKEKTVRAIELIDPQLNVASCWNEENVSDLSSDDEALSEISLTDSTLTQVFKIVFDSDSKGITMKDIQRLTNLDFYSVRAIVRILVKRKAVQSFKIDREKQRIVKYYVKKSTTQEPKKSNENKEVLKQSNQHISNLLGIDEYHLESSPTLNIESQFENSLKAFVNISNNTGILVRNLRKDLNYHKINNKRLSSLQAESGSLLDSSELMKAEKDKNDKESLETYKNLLQIESNLCKNSFSFSPCQRKFTINVFPQGTSQTFNQICSKIIKNTNSVKFTANIKTGVKINRPQKPVEPVPERIYNIFKKLFSESIESISSKQLKEDISQLLKRISELIRFIDTSSLSEIEDRIKKNIEEHFQYKYYQLNSDISIINFQKLHSINDFEMSPALPKKRKSFDSEPLTTNKRTKIDEICTSSLEALQTEKNEVFDKTTTDIEEDEKNTRSAMDFRLMGLNPVLLKKTVDKDNVEVSYYASTLPKKFATDDSKYKAEYGSTVKKNVRANAIIEKIREEMVFPELIKLCNLMHKIEEEKGYKTKIDKKTMQRLIGRLVVQGFLKVIKVVAKMENTFQIKYIVCHPSVGLDHYILMSAVEQLKIKLSVAKSVKDDKKKQNVRNLLDSRTVDMSVGELKSLTTGLRPTLKYNYFIGKTYGYCPKFIRAKILHKFLFNLIYGERKTISNDIRRVLFESKILMDEESMQELPPLYGEEVCSEMFVSPLPKHADWPEGWALVSDIILRLPVSIFFKIINVNYVIPNIDHYLKHPVRQHLPIKFLPLNILNGMMFRRKYLFSFHEDLVLLCYMGLLQFGPQKMREKDQMFIYLNRRTSLLDTDVSKPGYHQIEDREYEQMRFEFNNISDVDSYWHHLWAITMQTQLGQRNALIGEVIQIDNVNFKPTMVKAVLPKTPETAFKDDDGEVPGDRKGSAGLDSSLWPHLKRNWSWTKQKKHDFDEISPTMRLTGVRKRRIEEINVKPVKYADLQKMQSNSKKNISLPTTENKSTSKITKSAHKRNKRTIKKELREILPRRNMKKARRTISVDDIDRKILKKIKQSRSVWKKSEDELLLILRTTSLYFCEQYRNRVVSYHVIRDVLHKFSPISLSKTAQACHRRIMWLHRDEIVARVIEAQLALMKSSPFIKKIFGPFRERVSKNTINQKEYYSAFVALAAYLYFHQQKFNYGNDEDRYFFKGPIVDLLTPDKAASLMNFDFSKDTTYSSKPCYYEPTNEKEILTETVKTIVHSSLSCKADKIGWSFQMFQVYQRYPDPLLRKAITDLRDSEMISSKKNAKRKEKRSFITSTSFQLNFRYTFLQNTAKFSKDAYFESASAFKDMCTYKNITEPVQETGFLMKDFTVGNILGFVELIMTAKVTVFLKIPSEPLALNPNISDHTELIKVLAVRYKRLLTMINDGSYYKDDEQSCELSPEQKSEPNESVCMSTSSVTPAVPIRGVQTFTLSSRVLNSVAIRTPSCHNTSNKSAVDDMIESVINNIYENLERDGEFDCEEEMNDEEDENFDRKVPEETTTEEESQTGSSLPDAKSWLWSHTLPTKGEIEKSKSNNDSCQNVNQPVRLKHVEYADFKNRCEILGQSQTLPVQSNTNLENYEKSPSKNLLDDQPSSSNVPKETPKRTTEVYKQFPKTNKEIASWPIATIMKKIAEDNSDEDSLIPGPTKLVYLLKKGLFPDDNDEYLDKLDQHYIINCPEANLHIEKEEELYRYYHEEFPRKCDELINKIKRSAILSKFPYDEAIMKAKMYEKGYDSDLETIVELVNYVKDKNVLGASMKEIKETFSNVIEKSKLLEITRILIECGIFFMTGVTFLKCVHTDYRAVWICKSFALKKDDSFKKSMDIEIQIFPWTRVNGSLNLKILENWLHLGLTSCITHPLININQLTKELIYLKHVEVYHLVNYLQDLGCVKLVAYEHQKSTLWSTFEEPQKVPATEFHDFKEICVEVKPMAITTLGMFMKINHPSN</sequence>
<dbReference type="SUPFAM" id="SSF46785">
    <property type="entry name" value="Winged helix' DNA-binding domain"/>
    <property type="match status" value="1"/>
</dbReference>
<evidence type="ECO:0000256" key="1">
    <source>
        <dbReference type="SAM" id="MobiDB-lite"/>
    </source>
</evidence>
<dbReference type="RefSeq" id="XP_025829496.1">
    <property type="nucleotide sequence ID" value="XM_025973711.1"/>
</dbReference>
<feature type="region of interest" description="Disordered" evidence="1">
    <location>
        <begin position="1529"/>
        <end position="1567"/>
    </location>
</feature>
<gene>
    <name evidence="4" type="primary">LOC108740109</name>
</gene>
<dbReference type="GO" id="GO:0006384">
    <property type="term" value="P:transcription initiation at RNA polymerase III promoter"/>
    <property type="evidence" value="ECO:0007669"/>
    <property type="project" value="InterPro"/>
</dbReference>
<keyword evidence="3" id="KW-1185">Reference proteome</keyword>
<feature type="compositionally biased region" description="Polar residues" evidence="1">
    <location>
        <begin position="1019"/>
        <end position="1034"/>
    </location>
</feature>
<evidence type="ECO:0000313" key="3">
    <source>
        <dbReference type="Proteomes" id="UP000192223"/>
    </source>
</evidence>
<dbReference type="InParanoid" id="A0A7F5QWJ0"/>
<dbReference type="FunCoup" id="A0A7F5QWJ0">
    <property type="interactions" value="229"/>
</dbReference>
<feature type="non-terminal residue" evidence="4">
    <location>
        <position position="1"/>
    </location>
</feature>
<organism evidence="3 4">
    <name type="scientific">Agrilus planipennis</name>
    <name type="common">Emerald ash borer</name>
    <name type="synonym">Agrilus marcopoli</name>
    <dbReference type="NCBI Taxonomy" id="224129"/>
    <lineage>
        <taxon>Eukaryota</taxon>
        <taxon>Metazoa</taxon>
        <taxon>Ecdysozoa</taxon>
        <taxon>Arthropoda</taxon>
        <taxon>Hexapoda</taxon>
        <taxon>Insecta</taxon>
        <taxon>Pterygota</taxon>
        <taxon>Neoptera</taxon>
        <taxon>Endopterygota</taxon>
        <taxon>Coleoptera</taxon>
        <taxon>Polyphaga</taxon>
        <taxon>Elateriformia</taxon>
        <taxon>Buprestoidea</taxon>
        <taxon>Buprestidae</taxon>
        <taxon>Agrilinae</taxon>
        <taxon>Agrilus</taxon>
    </lineage>
</organism>
<dbReference type="InterPro" id="IPR036388">
    <property type="entry name" value="WH-like_DNA-bd_sf"/>
</dbReference>
<dbReference type="OrthoDB" id="68020at2759"/>
<dbReference type="GO" id="GO:0003677">
    <property type="term" value="F:DNA binding"/>
    <property type="evidence" value="ECO:0007669"/>
    <property type="project" value="InterPro"/>
</dbReference>
<dbReference type="GO" id="GO:0042791">
    <property type="term" value="P:5S class rRNA transcription by RNA polymerase III"/>
    <property type="evidence" value="ECO:0007669"/>
    <property type="project" value="TreeGrafter"/>
</dbReference>
<dbReference type="Proteomes" id="UP000192223">
    <property type="component" value="Unplaced"/>
</dbReference>
<feature type="region of interest" description="Disordered" evidence="1">
    <location>
        <begin position="1623"/>
        <end position="1658"/>
    </location>
</feature>
<dbReference type="KEGG" id="apln:108740109"/>
<evidence type="ECO:0000259" key="2">
    <source>
        <dbReference type="Pfam" id="PF24101"/>
    </source>
</evidence>
<proteinExistence type="predicted"/>